<keyword evidence="7" id="KW-0804">Transcription</keyword>
<dbReference type="InterPro" id="IPR051979">
    <property type="entry name" value="B-box_zinc_finger"/>
</dbReference>
<evidence type="ECO:0000256" key="1">
    <source>
        <dbReference type="ARBA" id="ARBA00004123"/>
    </source>
</evidence>
<evidence type="ECO:0000256" key="3">
    <source>
        <dbReference type="ARBA" id="ARBA00022737"/>
    </source>
</evidence>
<evidence type="ECO:0000256" key="7">
    <source>
        <dbReference type="ARBA" id="ARBA00023163"/>
    </source>
</evidence>
<keyword evidence="2" id="KW-0479">Metal-binding</keyword>
<evidence type="ECO:0000256" key="8">
    <source>
        <dbReference type="ARBA" id="ARBA00023242"/>
    </source>
</evidence>
<dbReference type="GO" id="GO:0006355">
    <property type="term" value="P:regulation of DNA-templated transcription"/>
    <property type="evidence" value="ECO:0007669"/>
    <property type="project" value="TreeGrafter"/>
</dbReference>
<dbReference type="GO" id="GO:0009640">
    <property type="term" value="P:photomorphogenesis"/>
    <property type="evidence" value="ECO:0007669"/>
    <property type="project" value="TreeGrafter"/>
</dbReference>
<evidence type="ECO:0000259" key="10">
    <source>
        <dbReference type="PROSITE" id="PS50119"/>
    </source>
</evidence>
<keyword evidence="3" id="KW-0677">Repeat</keyword>
<keyword evidence="8" id="KW-0539">Nucleus</keyword>
<evidence type="ECO:0000256" key="5">
    <source>
        <dbReference type="ARBA" id="ARBA00022833"/>
    </source>
</evidence>
<dbReference type="OrthoDB" id="153872at2759"/>
<dbReference type="AlphaFoldDB" id="A0A9E7EQ61"/>
<evidence type="ECO:0000256" key="9">
    <source>
        <dbReference type="PROSITE-ProRule" id="PRU00024"/>
    </source>
</evidence>
<keyword evidence="4 9" id="KW-0863">Zinc-finger</keyword>
<evidence type="ECO:0000313" key="12">
    <source>
        <dbReference type="Proteomes" id="UP001055439"/>
    </source>
</evidence>
<sequence length="247" mass="27061">MKILCDFCGNGEALVFCCADEAALCDACDHHVHCANKLASKHRRFSIDPPSAHSHPLCDICREKRSLLFCREDRAILCHHCDASIHSANHLTMKHSRFLLTGIRLSASPISFPEAEITGGSASSISEYLIKMCPGWHVEDLLVDDGTADAMDGFSNVDELLPLLEEGLDGGGQQSIRAPHVPQFPSTLPPAGGTRHPHSLGGKEVRINLEQEVKDGRERWGIDAFMVPQISPATTPGKRSRHSVQHY</sequence>
<evidence type="ECO:0000313" key="11">
    <source>
        <dbReference type="EMBL" id="URD81744.1"/>
    </source>
</evidence>
<dbReference type="GO" id="GO:0008270">
    <property type="term" value="F:zinc ion binding"/>
    <property type="evidence" value="ECO:0007669"/>
    <property type="project" value="UniProtKB-KW"/>
</dbReference>
<reference evidence="11" key="1">
    <citation type="submission" date="2022-05" db="EMBL/GenBank/DDBJ databases">
        <title>The Musa troglodytarum L. genome provides insights into the mechanism of non-climacteric behaviour and enrichment of carotenoids.</title>
        <authorList>
            <person name="Wang J."/>
        </authorList>
    </citation>
    <scope>NUCLEOTIDE SEQUENCE</scope>
    <source>
        <tissue evidence="11">Leaf</tissue>
    </source>
</reference>
<dbReference type="PANTHER" id="PTHR31832">
    <property type="entry name" value="B-BOX ZINC FINGER PROTEIN 22"/>
    <property type="match status" value="1"/>
</dbReference>
<dbReference type="InterPro" id="IPR000315">
    <property type="entry name" value="Znf_B-box"/>
</dbReference>
<organism evidence="11 12">
    <name type="scientific">Musa troglodytarum</name>
    <name type="common">fe'i banana</name>
    <dbReference type="NCBI Taxonomy" id="320322"/>
    <lineage>
        <taxon>Eukaryota</taxon>
        <taxon>Viridiplantae</taxon>
        <taxon>Streptophyta</taxon>
        <taxon>Embryophyta</taxon>
        <taxon>Tracheophyta</taxon>
        <taxon>Spermatophyta</taxon>
        <taxon>Magnoliopsida</taxon>
        <taxon>Liliopsida</taxon>
        <taxon>Zingiberales</taxon>
        <taxon>Musaceae</taxon>
        <taxon>Musa</taxon>
    </lineage>
</organism>
<gene>
    <name evidence="11" type="ORF">MUK42_02549</name>
</gene>
<feature type="domain" description="B box-type" evidence="10">
    <location>
        <begin position="53"/>
        <end position="100"/>
    </location>
</feature>
<dbReference type="CDD" id="cd19821">
    <property type="entry name" value="Bbox1_BBX-like"/>
    <property type="match status" value="2"/>
</dbReference>
<keyword evidence="5" id="KW-0862">Zinc</keyword>
<proteinExistence type="predicted"/>
<accession>A0A9E7EQ61</accession>
<feature type="domain" description="B box-type" evidence="10">
    <location>
        <begin position="1"/>
        <end position="47"/>
    </location>
</feature>
<name>A0A9E7EQ61_9LILI</name>
<dbReference type="SMART" id="SM00336">
    <property type="entry name" value="BBOX"/>
    <property type="match status" value="2"/>
</dbReference>
<dbReference type="Proteomes" id="UP001055439">
    <property type="component" value="Chromosome 10"/>
</dbReference>
<dbReference type="PANTHER" id="PTHR31832:SF52">
    <property type="entry name" value="B-BOX ZINC FINGER PROTEIN 21"/>
    <property type="match status" value="1"/>
</dbReference>
<dbReference type="GO" id="GO:0005634">
    <property type="term" value="C:nucleus"/>
    <property type="evidence" value="ECO:0007669"/>
    <property type="project" value="UniProtKB-SubCell"/>
</dbReference>
<comment type="subcellular location">
    <subcellularLocation>
        <location evidence="1">Nucleus</location>
    </subcellularLocation>
</comment>
<dbReference type="Gene3D" id="3.30.160.60">
    <property type="entry name" value="Classic Zinc Finger"/>
    <property type="match status" value="1"/>
</dbReference>
<evidence type="ECO:0000256" key="6">
    <source>
        <dbReference type="ARBA" id="ARBA00023015"/>
    </source>
</evidence>
<protein>
    <submittedName>
        <fullName evidence="11">Salt tolerance-like protein</fullName>
    </submittedName>
</protein>
<keyword evidence="12" id="KW-1185">Reference proteome</keyword>
<keyword evidence="6" id="KW-0805">Transcription regulation</keyword>
<evidence type="ECO:0000256" key="2">
    <source>
        <dbReference type="ARBA" id="ARBA00022723"/>
    </source>
</evidence>
<dbReference type="EMBL" id="CP097503">
    <property type="protein sequence ID" value="URD81744.1"/>
    <property type="molecule type" value="Genomic_DNA"/>
</dbReference>
<evidence type="ECO:0000256" key="4">
    <source>
        <dbReference type="ARBA" id="ARBA00022771"/>
    </source>
</evidence>
<dbReference type="PROSITE" id="PS50119">
    <property type="entry name" value="ZF_BBOX"/>
    <property type="match status" value="2"/>
</dbReference>
<dbReference type="InterPro" id="IPR049808">
    <property type="entry name" value="CONSTANS-like_Bbox1"/>
</dbReference>